<dbReference type="InterPro" id="IPR016833">
    <property type="entry name" value="Put_Na-Bile_cotransptr"/>
</dbReference>
<feature type="transmembrane region" description="Helical" evidence="1">
    <location>
        <begin position="48"/>
        <end position="69"/>
    </location>
</feature>
<dbReference type="GO" id="GO:0005886">
    <property type="term" value="C:plasma membrane"/>
    <property type="evidence" value="ECO:0007669"/>
    <property type="project" value="TreeGrafter"/>
</dbReference>
<keyword evidence="1" id="KW-0472">Membrane</keyword>
<dbReference type="InterPro" id="IPR038770">
    <property type="entry name" value="Na+/solute_symporter_sf"/>
</dbReference>
<feature type="transmembrane region" description="Helical" evidence="1">
    <location>
        <begin position="103"/>
        <end position="128"/>
    </location>
</feature>
<keyword evidence="3" id="KW-1185">Reference proteome</keyword>
<comment type="caution">
    <text evidence="2">The sequence shown here is derived from an EMBL/GenBank/DDBJ whole genome shotgun (WGS) entry which is preliminary data.</text>
</comment>
<feature type="transmembrane region" description="Helical" evidence="1">
    <location>
        <begin position="240"/>
        <end position="264"/>
    </location>
</feature>
<protein>
    <submittedName>
        <fullName evidence="2">Sodium/bile acid cotransporter 7</fullName>
    </submittedName>
</protein>
<dbReference type="PANTHER" id="PTHR18640:SF5">
    <property type="entry name" value="SODIUM_BILE ACID COTRANSPORTER 7"/>
    <property type="match status" value="1"/>
</dbReference>
<dbReference type="PANTHER" id="PTHR18640">
    <property type="entry name" value="SOLUTE CARRIER FAMILY 10 MEMBER 7"/>
    <property type="match status" value="1"/>
</dbReference>
<evidence type="ECO:0000313" key="3">
    <source>
        <dbReference type="Proteomes" id="UP000247555"/>
    </source>
</evidence>
<keyword evidence="1" id="KW-0812">Transmembrane</keyword>
<organism evidence="2 3">
    <name type="scientific">Rivihabitans pingtungensis</name>
    <dbReference type="NCBI Taxonomy" id="1054498"/>
    <lineage>
        <taxon>Bacteria</taxon>
        <taxon>Pseudomonadati</taxon>
        <taxon>Pseudomonadota</taxon>
        <taxon>Betaproteobacteria</taxon>
        <taxon>Neisseriales</taxon>
        <taxon>Aquaspirillaceae</taxon>
        <taxon>Rivihabitans</taxon>
    </lineage>
</organism>
<feature type="transmembrane region" description="Helical" evidence="1">
    <location>
        <begin position="76"/>
        <end position="97"/>
    </location>
</feature>
<reference evidence="2 3" key="1">
    <citation type="submission" date="2018-05" db="EMBL/GenBank/DDBJ databases">
        <title>Genomic Encyclopedia of Type Strains, Phase IV (KMG-IV): sequencing the most valuable type-strain genomes for metagenomic binning, comparative biology and taxonomic classification.</title>
        <authorList>
            <person name="Goeker M."/>
        </authorList>
    </citation>
    <scope>NUCLEOTIDE SEQUENCE [LARGE SCALE GENOMIC DNA]</scope>
    <source>
        <strain evidence="2 3">DSM 29661</strain>
    </source>
</reference>
<feature type="transmembrane region" description="Helical" evidence="1">
    <location>
        <begin position="18"/>
        <end position="36"/>
    </location>
</feature>
<dbReference type="Proteomes" id="UP000247555">
    <property type="component" value="Unassembled WGS sequence"/>
</dbReference>
<gene>
    <name evidence="2" type="ORF">DFR34_101317</name>
</gene>
<evidence type="ECO:0000256" key="1">
    <source>
        <dbReference type="SAM" id="Phobius"/>
    </source>
</evidence>
<dbReference type="PIRSF" id="PIRSF026166">
    <property type="entry name" value="UCP026166"/>
    <property type="match status" value="1"/>
</dbReference>
<feature type="transmembrane region" description="Helical" evidence="1">
    <location>
        <begin position="140"/>
        <end position="163"/>
    </location>
</feature>
<dbReference type="Pfam" id="PF13593">
    <property type="entry name" value="SBF_like"/>
    <property type="match status" value="1"/>
</dbReference>
<accession>A0A318L9A0</accession>
<feature type="transmembrane region" description="Helical" evidence="1">
    <location>
        <begin position="215"/>
        <end position="234"/>
    </location>
</feature>
<dbReference type="EMBL" id="QJKI01000001">
    <property type="protein sequence ID" value="PXX82083.1"/>
    <property type="molecule type" value="Genomic_DNA"/>
</dbReference>
<dbReference type="AlphaFoldDB" id="A0A318L9A0"/>
<proteinExistence type="predicted"/>
<feature type="transmembrane region" description="Helical" evidence="1">
    <location>
        <begin position="312"/>
        <end position="330"/>
    </location>
</feature>
<dbReference type="OrthoDB" id="9792271at2"/>
<sequence length="332" mass="35561">MSPIAWPQRLRAILHKEWFLFGMLGAVALASLAPDIGRAGGPLHGDVLADLGIAVVFFLHGLGISFASLRQGMLRWPVHLLVQLLTFAVFPLLWLLAAPLVSAWMPAGLALGFCYLCALPSTISSSVAMTGLARGNVPAAIFNATLSSVLGIALTPLLVAALAHLGGGQGMDLGQAVLSIARLLLLPLLAGQLLRPLLHAWHQRYKRYTNLLDRWVILLLVYTAFCDSVASGLWRDHGLATLATAMLGAALALLVVLMLSTWLARRVGFSVEDEITTVFCGSKKTLASGVPMAKLLFGAHPAIGLIVLPIMFYHQIQLLVCAVLANRYAARR</sequence>
<dbReference type="RefSeq" id="WP_110389373.1">
    <property type="nucleotide sequence ID" value="NZ_QJKI01000001.1"/>
</dbReference>
<dbReference type="Gene3D" id="1.20.1530.20">
    <property type="match status" value="1"/>
</dbReference>
<name>A0A318L9A0_9NEIS</name>
<keyword evidence="1" id="KW-1133">Transmembrane helix</keyword>
<evidence type="ECO:0000313" key="2">
    <source>
        <dbReference type="EMBL" id="PXX82083.1"/>
    </source>
</evidence>